<keyword evidence="4" id="KW-0032">Aminotransferase</keyword>
<reference evidence="5" key="1">
    <citation type="journal article" date="2019" name="Int. J. Syst. Evol. Microbiol.">
        <title>The Global Catalogue of Microorganisms (GCM) 10K type strain sequencing project: providing services to taxonomists for standard genome sequencing and annotation.</title>
        <authorList>
            <consortium name="The Broad Institute Genomics Platform"/>
            <consortium name="The Broad Institute Genome Sequencing Center for Infectious Disease"/>
            <person name="Wu L."/>
            <person name="Ma J."/>
        </authorList>
    </citation>
    <scope>NUCLEOTIDE SEQUENCE [LARGE SCALE GENOMIC DNA]</scope>
    <source>
        <strain evidence="5">JCM 16545</strain>
    </source>
</reference>
<accession>A0ABW4WXR2</accession>
<proteinExistence type="predicted"/>
<evidence type="ECO:0000313" key="4">
    <source>
        <dbReference type="EMBL" id="MFD2067524.1"/>
    </source>
</evidence>
<comment type="cofactor">
    <cofactor evidence="1">
        <name>pyridoxal 5'-phosphate</name>
        <dbReference type="ChEBI" id="CHEBI:597326"/>
    </cofactor>
</comment>
<gene>
    <name evidence="4" type="ORF">ACFSKU_11575</name>
</gene>
<dbReference type="InterPro" id="IPR015422">
    <property type="entry name" value="PyrdxlP-dep_Trfase_small"/>
</dbReference>
<dbReference type="InterPro" id="IPR015424">
    <property type="entry name" value="PyrdxlP-dep_Trfase"/>
</dbReference>
<organism evidence="4 5">
    <name type="scientific">Pontibacter silvestris</name>
    <dbReference type="NCBI Taxonomy" id="2305183"/>
    <lineage>
        <taxon>Bacteria</taxon>
        <taxon>Pseudomonadati</taxon>
        <taxon>Bacteroidota</taxon>
        <taxon>Cytophagia</taxon>
        <taxon>Cytophagales</taxon>
        <taxon>Hymenobacteraceae</taxon>
        <taxon>Pontibacter</taxon>
    </lineage>
</organism>
<evidence type="ECO:0000259" key="3">
    <source>
        <dbReference type="Pfam" id="PF00155"/>
    </source>
</evidence>
<dbReference type="Proteomes" id="UP001597369">
    <property type="component" value="Unassembled WGS sequence"/>
</dbReference>
<protein>
    <submittedName>
        <fullName evidence="4">Aminotransferase class I/II-fold pyridoxal phosphate-dependent enzyme</fullName>
    </submittedName>
</protein>
<dbReference type="SUPFAM" id="SSF53383">
    <property type="entry name" value="PLP-dependent transferases"/>
    <property type="match status" value="1"/>
</dbReference>
<evidence type="ECO:0000313" key="5">
    <source>
        <dbReference type="Proteomes" id="UP001597369"/>
    </source>
</evidence>
<keyword evidence="2" id="KW-0808">Transferase</keyword>
<evidence type="ECO:0000256" key="1">
    <source>
        <dbReference type="ARBA" id="ARBA00001933"/>
    </source>
</evidence>
<dbReference type="PANTHER" id="PTHR13693">
    <property type="entry name" value="CLASS II AMINOTRANSFERASE/8-AMINO-7-OXONONANOATE SYNTHASE"/>
    <property type="match status" value="1"/>
</dbReference>
<keyword evidence="5" id="KW-1185">Reference proteome</keyword>
<feature type="domain" description="Aminotransferase class I/classII large" evidence="3">
    <location>
        <begin position="65"/>
        <end position="350"/>
    </location>
</feature>
<dbReference type="RefSeq" id="WP_229958179.1">
    <property type="nucleotide sequence ID" value="NZ_JAJJWI010000002.1"/>
</dbReference>
<dbReference type="PANTHER" id="PTHR13693:SF3">
    <property type="entry name" value="LD36009P"/>
    <property type="match status" value="1"/>
</dbReference>
<name>A0ABW4WXR2_9BACT</name>
<sequence length="357" mass="39810">MLVLNNIHTDELPGRTLSVEGVEYLFCSGTSYLGIARNEQFKQHLFEGFHRYGTNYSSSRNSNLHLRVFDEAEAYLAAYSGAEAALTMSSGFLAGQTLVRVLQASGHFIYAPGTHPAMWLNETSTTVTLDYDKWVKQLIVEAPTLPAEHIIIVCNSLDPLRARNYHFSWIDALPENKQITLIIDDSHGFGVTGANGAGIFSQLSDKLTDNVRLIVATSFGKAFGIPAGIILGDKELISQLRLSSNFGGASPAIPAYLYAFLHSEMVFKEAREKLLANITFFRQQLSCPALFNCIENFPVFYTQHESLCPYLLENQVLISSFRYPTPTDDAITRVILNSLHTKEDLQRLTELLNKFQA</sequence>
<dbReference type="Gene3D" id="3.40.640.10">
    <property type="entry name" value="Type I PLP-dependent aspartate aminotransferase-like (Major domain)"/>
    <property type="match status" value="1"/>
</dbReference>
<dbReference type="EMBL" id="JBHUHV010000037">
    <property type="protein sequence ID" value="MFD2067524.1"/>
    <property type="molecule type" value="Genomic_DNA"/>
</dbReference>
<dbReference type="GO" id="GO:0008483">
    <property type="term" value="F:transaminase activity"/>
    <property type="evidence" value="ECO:0007669"/>
    <property type="project" value="UniProtKB-KW"/>
</dbReference>
<dbReference type="Gene3D" id="3.90.1150.10">
    <property type="entry name" value="Aspartate Aminotransferase, domain 1"/>
    <property type="match status" value="1"/>
</dbReference>
<dbReference type="InterPro" id="IPR004839">
    <property type="entry name" value="Aminotransferase_I/II_large"/>
</dbReference>
<dbReference type="Pfam" id="PF00155">
    <property type="entry name" value="Aminotran_1_2"/>
    <property type="match status" value="1"/>
</dbReference>
<dbReference type="InterPro" id="IPR050087">
    <property type="entry name" value="AON_synthase_class-II"/>
</dbReference>
<evidence type="ECO:0000256" key="2">
    <source>
        <dbReference type="ARBA" id="ARBA00022679"/>
    </source>
</evidence>
<comment type="caution">
    <text evidence="4">The sequence shown here is derived from an EMBL/GenBank/DDBJ whole genome shotgun (WGS) entry which is preliminary data.</text>
</comment>
<dbReference type="InterPro" id="IPR015421">
    <property type="entry name" value="PyrdxlP-dep_Trfase_major"/>
</dbReference>